<feature type="transmembrane region" description="Helical" evidence="7">
    <location>
        <begin position="21"/>
        <end position="41"/>
    </location>
</feature>
<evidence type="ECO:0000256" key="5">
    <source>
        <dbReference type="ARBA" id="ARBA00023136"/>
    </source>
</evidence>
<dbReference type="RefSeq" id="WP_006443671.1">
    <property type="nucleotide sequence ID" value="NZ_CP036524.1"/>
</dbReference>
<dbReference type="STRING" id="553973.CLOHYLEM_06316"/>
<evidence type="ECO:0000256" key="4">
    <source>
        <dbReference type="ARBA" id="ARBA00022989"/>
    </source>
</evidence>
<evidence type="ECO:0000259" key="9">
    <source>
        <dbReference type="Pfam" id="PF12704"/>
    </source>
</evidence>
<comment type="caution">
    <text evidence="10">The sequence shown here is derived from an EMBL/GenBank/DDBJ whole genome shotgun (WGS) entry which is preliminary data.</text>
</comment>
<protein>
    <submittedName>
        <fullName evidence="10">Efflux ABC transporter, permease protein</fullName>
    </submittedName>
</protein>
<dbReference type="GO" id="GO:0005886">
    <property type="term" value="C:plasma membrane"/>
    <property type="evidence" value="ECO:0007669"/>
    <property type="project" value="UniProtKB-SubCell"/>
</dbReference>
<comment type="similarity">
    <text evidence="6">Belongs to the ABC-4 integral membrane protein family.</text>
</comment>
<reference evidence="10" key="2">
    <citation type="submission" date="2013-06" db="EMBL/GenBank/DDBJ databases">
        <title>Draft genome sequence of Clostridium hylemonae (DSM 15053).</title>
        <authorList>
            <person name="Sudarsanam P."/>
            <person name="Ley R."/>
            <person name="Guruge J."/>
            <person name="Turnbaugh P.J."/>
            <person name="Mahowald M."/>
            <person name="Liep D."/>
            <person name="Gordon J."/>
        </authorList>
    </citation>
    <scope>NUCLEOTIDE SEQUENCE</scope>
    <source>
        <strain evidence="10">DSM 15053</strain>
    </source>
</reference>
<keyword evidence="5 7" id="KW-0472">Membrane</keyword>
<dbReference type="eggNOG" id="COG0577">
    <property type="taxonomic scope" value="Bacteria"/>
</dbReference>
<dbReference type="HOGENOM" id="CLU_000604_8_0_9"/>
<keyword evidence="11" id="KW-1185">Reference proteome</keyword>
<comment type="subcellular location">
    <subcellularLocation>
        <location evidence="1">Cell membrane</location>
        <topology evidence="1">Multi-pass membrane protein</topology>
    </subcellularLocation>
</comment>
<dbReference type="AlphaFoldDB" id="C0C2L0"/>
<feature type="transmembrane region" description="Helical" evidence="7">
    <location>
        <begin position="311"/>
        <end position="336"/>
    </location>
</feature>
<dbReference type="InterPro" id="IPR050250">
    <property type="entry name" value="Macrolide_Exporter_MacB"/>
</dbReference>
<dbReference type="InterPro" id="IPR003838">
    <property type="entry name" value="ABC3_permease_C"/>
</dbReference>
<reference evidence="10" key="1">
    <citation type="submission" date="2009-02" db="EMBL/GenBank/DDBJ databases">
        <authorList>
            <person name="Fulton L."/>
            <person name="Clifton S."/>
            <person name="Fulton B."/>
            <person name="Xu J."/>
            <person name="Minx P."/>
            <person name="Pepin K.H."/>
            <person name="Johnson M."/>
            <person name="Bhonagiri V."/>
            <person name="Nash W.E."/>
            <person name="Mardis E.R."/>
            <person name="Wilson R.K."/>
        </authorList>
    </citation>
    <scope>NUCLEOTIDE SEQUENCE [LARGE SCALE GENOMIC DNA]</scope>
    <source>
        <strain evidence="10">DSM 15053</strain>
    </source>
</reference>
<keyword evidence="3 7" id="KW-0812">Transmembrane</keyword>
<dbReference type="PANTHER" id="PTHR30572:SF4">
    <property type="entry name" value="ABC TRANSPORTER PERMEASE YTRF"/>
    <property type="match status" value="1"/>
</dbReference>
<feature type="domain" description="ABC3 transporter permease C-terminal" evidence="8">
    <location>
        <begin position="271"/>
        <end position="385"/>
    </location>
</feature>
<evidence type="ECO:0000256" key="1">
    <source>
        <dbReference type="ARBA" id="ARBA00004651"/>
    </source>
</evidence>
<gene>
    <name evidence="10" type="ORF">CLOHYLEM_06316</name>
</gene>
<evidence type="ECO:0000259" key="8">
    <source>
        <dbReference type="Pfam" id="PF02687"/>
    </source>
</evidence>
<evidence type="ECO:0000256" key="3">
    <source>
        <dbReference type="ARBA" id="ARBA00022692"/>
    </source>
</evidence>
<evidence type="ECO:0000256" key="2">
    <source>
        <dbReference type="ARBA" id="ARBA00022475"/>
    </source>
</evidence>
<keyword evidence="4 7" id="KW-1133">Transmembrane helix</keyword>
<evidence type="ECO:0000256" key="6">
    <source>
        <dbReference type="ARBA" id="ARBA00038076"/>
    </source>
</evidence>
<dbReference type="Proteomes" id="UP000004893">
    <property type="component" value="Unassembled WGS sequence"/>
</dbReference>
<feature type="transmembrane region" description="Helical" evidence="7">
    <location>
        <begin position="264"/>
        <end position="291"/>
    </location>
</feature>
<dbReference type="EMBL" id="ABYI02000023">
    <property type="protein sequence ID" value="EEG73634.1"/>
    <property type="molecule type" value="Genomic_DNA"/>
</dbReference>
<evidence type="ECO:0000313" key="10">
    <source>
        <dbReference type="EMBL" id="EEG73634.1"/>
    </source>
</evidence>
<feature type="domain" description="MacB-like periplasmic core" evidence="9">
    <location>
        <begin position="20"/>
        <end position="230"/>
    </location>
</feature>
<keyword evidence="2" id="KW-1003">Cell membrane</keyword>
<dbReference type="InterPro" id="IPR025857">
    <property type="entry name" value="MacB_PCD"/>
</dbReference>
<dbReference type="Pfam" id="PF02687">
    <property type="entry name" value="FtsX"/>
    <property type="match status" value="1"/>
</dbReference>
<evidence type="ECO:0000256" key="7">
    <source>
        <dbReference type="SAM" id="Phobius"/>
    </source>
</evidence>
<dbReference type="OrthoDB" id="9770036at2"/>
<organism evidence="10 11">
    <name type="scientific">[Clostridium] hylemonae DSM 15053</name>
    <dbReference type="NCBI Taxonomy" id="553973"/>
    <lineage>
        <taxon>Bacteria</taxon>
        <taxon>Bacillati</taxon>
        <taxon>Bacillota</taxon>
        <taxon>Clostridia</taxon>
        <taxon>Lachnospirales</taxon>
        <taxon>Lachnospiraceae</taxon>
    </lineage>
</organism>
<name>C0C2L0_9FIRM</name>
<dbReference type="Pfam" id="PF12704">
    <property type="entry name" value="MacB_PCD"/>
    <property type="match status" value="1"/>
</dbReference>
<accession>C0C2L0</accession>
<proteinExistence type="inferred from homology"/>
<feature type="transmembrane region" description="Helical" evidence="7">
    <location>
        <begin position="356"/>
        <end position="375"/>
    </location>
</feature>
<evidence type="ECO:0000313" key="11">
    <source>
        <dbReference type="Proteomes" id="UP000004893"/>
    </source>
</evidence>
<dbReference type="GO" id="GO:0022857">
    <property type="term" value="F:transmembrane transporter activity"/>
    <property type="evidence" value="ECO:0007669"/>
    <property type="project" value="TreeGrafter"/>
</dbReference>
<sequence>MILQAVKMAWKSIASNKMRSFLTMLGIIIGVMSLVVLVSLVSGTTESVEDQISSIGNNMLTVTVQDDKGRPLKLSEVTALAENEEIESAAPVAQSSVTAASAYSEENAALYGTTGAYYDIQGLELYAGRFIKNTDIENHTNVAVINAGLAREVMGRMDVAGETVKLNGTEYQIIGVLAAKDSDSSTTENYEAYIPYTSLIRMADDVSSDVTTFCASAASEETLDKAESVLNDTLMERFGQDEDAFTVINQSTVMEAMQNVTNTLALLLGGIAAISLLVGGIGIMNIMLVSVTERTREIGIRKAVGAGKGTIMLQFLVEALMISLMGCAVGIFLSWITLRVISGVGGEDMNYSLRLGVVWISIAFSMGLGIIFGIYPADKAARKQPIEALRYVG</sequence>
<dbReference type="PANTHER" id="PTHR30572">
    <property type="entry name" value="MEMBRANE COMPONENT OF TRANSPORTER-RELATED"/>
    <property type="match status" value="1"/>
</dbReference>